<dbReference type="Gene3D" id="3.30.300.30">
    <property type="match status" value="1"/>
</dbReference>
<accession>A0ABR2MYY9</accession>
<feature type="domain" description="AMP-binding enzyme C-terminal" evidence="3">
    <location>
        <begin position="73"/>
        <end position="150"/>
    </location>
</feature>
<gene>
    <name evidence="4" type="primary">AAE5</name>
    <name evidence="4" type="ORF">KSP40_PGU013388</name>
</gene>
<dbReference type="InterPro" id="IPR025110">
    <property type="entry name" value="AMP-bd_C"/>
</dbReference>
<evidence type="ECO:0000313" key="4">
    <source>
        <dbReference type="EMBL" id="KAK8968108.1"/>
    </source>
</evidence>
<evidence type="ECO:0000256" key="2">
    <source>
        <dbReference type="ARBA" id="ARBA00022598"/>
    </source>
</evidence>
<comment type="caution">
    <text evidence="4">The sequence shown here is derived from an EMBL/GenBank/DDBJ whole genome shotgun (WGS) entry which is preliminary data.</text>
</comment>
<protein>
    <submittedName>
        <fullName evidence="4">Acyl-activating enzyme 5, peroxisomal</fullName>
    </submittedName>
</protein>
<dbReference type="Proteomes" id="UP001412067">
    <property type="component" value="Unassembled WGS sequence"/>
</dbReference>
<dbReference type="EMBL" id="JBBWWR010000004">
    <property type="protein sequence ID" value="KAK8968108.1"/>
    <property type="molecule type" value="Genomic_DNA"/>
</dbReference>
<dbReference type="PANTHER" id="PTHR43859:SF57">
    <property type="entry name" value="ACYL-ACTIVATING ENZYME 8-RELATED"/>
    <property type="match status" value="1"/>
</dbReference>
<comment type="similarity">
    <text evidence="1">Belongs to the ATP-dependent AMP-binding enzyme family.</text>
</comment>
<dbReference type="SUPFAM" id="SSF56801">
    <property type="entry name" value="Acetyl-CoA synthetase-like"/>
    <property type="match status" value="1"/>
</dbReference>
<evidence type="ECO:0000259" key="3">
    <source>
        <dbReference type="Pfam" id="PF13193"/>
    </source>
</evidence>
<organism evidence="4 5">
    <name type="scientific">Platanthera guangdongensis</name>
    <dbReference type="NCBI Taxonomy" id="2320717"/>
    <lineage>
        <taxon>Eukaryota</taxon>
        <taxon>Viridiplantae</taxon>
        <taxon>Streptophyta</taxon>
        <taxon>Embryophyta</taxon>
        <taxon>Tracheophyta</taxon>
        <taxon>Spermatophyta</taxon>
        <taxon>Magnoliopsida</taxon>
        <taxon>Liliopsida</taxon>
        <taxon>Asparagales</taxon>
        <taxon>Orchidaceae</taxon>
        <taxon>Orchidoideae</taxon>
        <taxon>Orchideae</taxon>
        <taxon>Orchidinae</taxon>
        <taxon>Platanthera</taxon>
    </lineage>
</organism>
<dbReference type="Pfam" id="PF13193">
    <property type="entry name" value="AMP-binding_C"/>
    <property type="match status" value="1"/>
</dbReference>
<dbReference type="PANTHER" id="PTHR43859">
    <property type="entry name" value="ACYL-ACTIVATING ENZYME"/>
    <property type="match status" value="1"/>
</dbReference>
<name>A0ABR2MYY9_9ASPA</name>
<sequence>MDVVSGEMGRGVPWDDVTMGEYLKDEETMAKTIKDGWFFTGDVGVMHCDSYLEIKDRSKDVIISGGENISNVEVESLMYGHPTVNEEAVVARPDDFGETACAFVGMRAGLAGPPPTEAEVIAWCREKMPHFIVRKTVVFLPELPKTSPGKIHEYVLRNTTKKLGR</sequence>
<reference evidence="4 5" key="1">
    <citation type="journal article" date="2022" name="Nat. Plants">
        <title>Genomes of leafy and leafless Platanthera orchids illuminate the evolution of mycoheterotrophy.</title>
        <authorList>
            <person name="Li M.H."/>
            <person name="Liu K.W."/>
            <person name="Li Z."/>
            <person name="Lu H.C."/>
            <person name="Ye Q.L."/>
            <person name="Zhang D."/>
            <person name="Wang J.Y."/>
            <person name="Li Y.F."/>
            <person name="Zhong Z.M."/>
            <person name="Liu X."/>
            <person name="Yu X."/>
            <person name="Liu D.K."/>
            <person name="Tu X.D."/>
            <person name="Liu B."/>
            <person name="Hao Y."/>
            <person name="Liao X.Y."/>
            <person name="Jiang Y.T."/>
            <person name="Sun W.H."/>
            <person name="Chen J."/>
            <person name="Chen Y.Q."/>
            <person name="Ai Y."/>
            <person name="Zhai J.W."/>
            <person name="Wu S.S."/>
            <person name="Zhou Z."/>
            <person name="Hsiao Y.Y."/>
            <person name="Wu W.L."/>
            <person name="Chen Y.Y."/>
            <person name="Lin Y.F."/>
            <person name="Hsu J.L."/>
            <person name="Li C.Y."/>
            <person name="Wang Z.W."/>
            <person name="Zhao X."/>
            <person name="Zhong W.Y."/>
            <person name="Ma X.K."/>
            <person name="Ma L."/>
            <person name="Huang J."/>
            <person name="Chen G.Z."/>
            <person name="Huang M.Z."/>
            <person name="Huang L."/>
            <person name="Peng D.H."/>
            <person name="Luo Y.B."/>
            <person name="Zou S.Q."/>
            <person name="Chen S.P."/>
            <person name="Lan S."/>
            <person name="Tsai W.C."/>
            <person name="Van de Peer Y."/>
            <person name="Liu Z.J."/>
        </authorList>
    </citation>
    <scope>NUCLEOTIDE SEQUENCE [LARGE SCALE GENOMIC DNA]</scope>
    <source>
        <strain evidence="4">Lor288</strain>
    </source>
</reference>
<keyword evidence="5" id="KW-1185">Reference proteome</keyword>
<evidence type="ECO:0000313" key="5">
    <source>
        <dbReference type="Proteomes" id="UP001412067"/>
    </source>
</evidence>
<proteinExistence type="inferred from homology"/>
<keyword evidence="2" id="KW-0436">Ligase</keyword>
<evidence type="ECO:0000256" key="1">
    <source>
        <dbReference type="ARBA" id="ARBA00006432"/>
    </source>
</evidence>
<dbReference type="InterPro" id="IPR045851">
    <property type="entry name" value="AMP-bd_C_sf"/>
</dbReference>
<dbReference type="Gene3D" id="2.30.38.10">
    <property type="entry name" value="Luciferase, Domain 3"/>
    <property type="match status" value="1"/>
</dbReference>